<comment type="caution">
    <text evidence="1">The sequence shown here is derived from an EMBL/GenBank/DDBJ whole genome shotgun (WGS) entry which is preliminary data.</text>
</comment>
<gene>
    <name evidence="1" type="ORF">DPMN_002159</name>
</gene>
<dbReference type="AlphaFoldDB" id="A0A9D4ML42"/>
<dbReference type="EMBL" id="JAIWYP010000001">
    <property type="protein sequence ID" value="KAH3878271.1"/>
    <property type="molecule type" value="Genomic_DNA"/>
</dbReference>
<evidence type="ECO:0000313" key="1">
    <source>
        <dbReference type="EMBL" id="KAH3878271.1"/>
    </source>
</evidence>
<reference evidence="1" key="2">
    <citation type="submission" date="2020-11" db="EMBL/GenBank/DDBJ databases">
        <authorList>
            <person name="McCartney M.A."/>
            <person name="Auch B."/>
            <person name="Kono T."/>
            <person name="Mallez S."/>
            <person name="Becker A."/>
            <person name="Gohl D.M."/>
            <person name="Silverstein K.A.T."/>
            <person name="Koren S."/>
            <person name="Bechman K.B."/>
            <person name="Herman A."/>
            <person name="Abrahante J.E."/>
            <person name="Garbe J."/>
        </authorList>
    </citation>
    <scope>NUCLEOTIDE SEQUENCE</scope>
    <source>
        <strain evidence="1">Duluth1</strain>
        <tissue evidence="1">Whole animal</tissue>
    </source>
</reference>
<evidence type="ECO:0000313" key="2">
    <source>
        <dbReference type="Proteomes" id="UP000828390"/>
    </source>
</evidence>
<protein>
    <submittedName>
        <fullName evidence="1">Uncharacterized protein</fullName>
    </submittedName>
</protein>
<keyword evidence="2" id="KW-1185">Reference proteome</keyword>
<sequence>MGAKIVRGHVTEEEYNTAMNTLFVKLHMLDPQSVIPTFHLLNHIRALPECNLELATRDYLGGMQPRAGHPGLPRRNAT</sequence>
<reference evidence="1" key="1">
    <citation type="journal article" date="2019" name="bioRxiv">
        <title>The Genome of the Zebra Mussel, Dreissena polymorpha: A Resource for Invasive Species Research.</title>
        <authorList>
            <person name="McCartney M.A."/>
            <person name="Auch B."/>
            <person name="Kono T."/>
            <person name="Mallez S."/>
            <person name="Zhang Y."/>
            <person name="Obille A."/>
            <person name="Becker A."/>
            <person name="Abrahante J.E."/>
            <person name="Garbe J."/>
            <person name="Badalamenti J.P."/>
            <person name="Herman A."/>
            <person name="Mangelson H."/>
            <person name="Liachko I."/>
            <person name="Sullivan S."/>
            <person name="Sone E.D."/>
            <person name="Koren S."/>
            <person name="Silverstein K.A.T."/>
            <person name="Beckman K.B."/>
            <person name="Gohl D.M."/>
        </authorList>
    </citation>
    <scope>NUCLEOTIDE SEQUENCE</scope>
    <source>
        <strain evidence="1">Duluth1</strain>
        <tissue evidence="1">Whole animal</tissue>
    </source>
</reference>
<name>A0A9D4ML42_DREPO</name>
<dbReference type="Proteomes" id="UP000828390">
    <property type="component" value="Unassembled WGS sequence"/>
</dbReference>
<organism evidence="1 2">
    <name type="scientific">Dreissena polymorpha</name>
    <name type="common">Zebra mussel</name>
    <name type="synonym">Mytilus polymorpha</name>
    <dbReference type="NCBI Taxonomy" id="45954"/>
    <lineage>
        <taxon>Eukaryota</taxon>
        <taxon>Metazoa</taxon>
        <taxon>Spiralia</taxon>
        <taxon>Lophotrochozoa</taxon>
        <taxon>Mollusca</taxon>
        <taxon>Bivalvia</taxon>
        <taxon>Autobranchia</taxon>
        <taxon>Heteroconchia</taxon>
        <taxon>Euheterodonta</taxon>
        <taxon>Imparidentia</taxon>
        <taxon>Neoheterodontei</taxon>
        <taxon>Myida</taxon>
        <taxon>Dreissenoidea</taxon>
        <taxon>Dreissenidae</taxon>
        <taxon>Dreissena</taxon>
    </lineage>
</organism>
<proteinExistence type="predicted"/>
<accession>A0A9D4ML42</accession>